<name>A0AA36JPE2_9DINO</name>
<dbReference type="InterPro" id="IPR049900">
    <property type="entry name" value="PKS_mFAS_DH"/>
</dbReference>
<keyword evidence="2" id="KW-0597">Phosphoprotein</keyword>
<dbReference type="InterPro" id="IPR049552">
    <property type="entry name" value="PKS_DH_N"/>
</dbReference>
<dbReference type="InterPro" id="IPR057326">
    <property type="entry name" value="KR_dom"/>
</dbReference>
<dbReference type="CDD" id="cd00833">
    <property type="entry name" value="PKS"/>
    <property type="match status" value="1"/>
</dbReference>
<dbReference type="InterPro" id="IPR049551">
    <property type="entry name" value="PKS_DH_C"/>
</dbReference>
<dbReference type="Pfam" id="PF14765">
    <property type="entry name" value="PS-DH"/>
    <property type="match status" value="1"/>
</dbReference>
<evidence type="ECO:0000259" key="6">
    <source>
        <dbReference type="PROSITE" id="PS52019"/>
    </source>
</evidence>
<dbReference type="SUPFAM" id="SSF47336">
    <property type="entry name" value="ACP-like"/>
    <property type="match status" value="1"/>
</dbReference>
<evidence type="ECO:0000256" key="4">
    <source>
        <dbReference type="PROSITE-ProRule" id="PRU01363"/>
    </source>
</evidence>
<dbReference type="EMBL" id="CAUJNA010003732">
    <property type="protein sequence ID" value="CAJ1408781.1"/>
    <property type="molecule type" value="Genomic_DNA"/>
</dbReference>
<feature type="active site" description="Proton donor; for dehydratase activity" evidence="4">
    <location>
        <position position="697"/>
    </location>
</feature>
<evidence type="ECO:0008006" key="9">
    <source>
        <dbReference type="Google" id="ProtNLM"/>
    </source>
</evidence>
<dbReference type="Pfam" id="PF00109">
    <property type="entry name" value="ketoacyl-synt"/>
    <property type="match status" value="2"/>
</dbReference>
<keyword evidence="8" id="KW-1185">Reference proteome</keyword>
<proteinExistence type="predicted"/>
<dbReference type="PANTHER" id="PTHR43775:SF37">
    <property type="entry name" value="SI:DKEY-61P9.11"/>
    <property type="match status" value="1"/>
</dbReference>
<dbReference type="InterPro" id="IPR013968">
    <property type="entry name" value="PKS_KR"/>
</dbReference>
<feature type="domain" description="Ketosynthase family 3 (KS3)" evidence="5">
    <location>
        <begin position="114"/>
        <end position="497"/>
    </location>
</feature>
<dbReference type="GO" id="GO:0004312">
    <property type="term" value="F:fatty acid synthase activity"/>
    <property type="evidence" value="ECO:0007669"/>
    <property type="project" value="TreeGrafter"/>
</dbReference>
<organism evidence="7 8">
    <name type="scientific">Effrenium voratum</name>
    <dbReference type="NCBI Taxonomy" id="2562239"/>
    <lineage>
        <taxon>Eukaryota</taxon>
        <taxon>Sar</taxon>
        <taxon>Alveolata</taxon>
        <taxon>Dinophyceae</taxon>
        <taxon>Suessiales</taxon>
        <taxon>Symbiodiniaceae</taxon>
        <taxon>Effrenium</taxon>
    </lineage>
</organism>
<dbReference type="Gene3D" id="3.40.50.720">
    <property type="entry name" value="NAD(P)-binding Rossmann-like Domain"/>
    <property type="match status" value="1"/>
</dbReference>
<dbReference type="PROSITE" id="PS52004">
    <property type="entry name" value="KS3_2"/>
    <property type="match status" value="1"/>
</dbReference>
<dbReference type="InterPro" id="IPR036736">
    <property type="entry name" value="ACP-like_sf"/>
</dbReference>
<evidence type="ECO:0000313" key="8">
    <source>
        <dbReference type="Proteomes" id="UP001178507"/>
    </source>
</evidence>
<gene>
    <name evidence="7" type="ORF">EVOR1521_LOCUS30039</name>
</gene>
<dbReference type="GO" id="GO:0006633">
    <property type="term" value="P:fatty acid biosynthetic process"/>
    <property type="evidence" value="ECO:0007669"/>
    <property type="project" value="TreeGrafter"/>
</dbReference>
<dbReference type="Gene3D" id="3.40.47.10">
    <property type="match status" value="1"/>
</dbReference>
<dbReference type="PROSITE" id="PS52019">
    <property type="entry name" value="PKS_MFAS_DH"/>
    <property type="match status" value="1"/>
</dbReference>
<dbReference type="InterPro" id="IPR014030">
    <property type="entry name" value="Ketoacyl_synth_N"/>
</dbReference>
<dbReference type="InterPro" id="IPR020841">
    <property type="entry name" value="PKS_Beta-ketoAc_synthase_dom"/>
</dbReference>
<dbReference type="InterPro" id="IPR014031">
    <property type="entry name" value="Ketoacyl_synth_C"/>
</dbReference>
<dbReference type="InterPro" id="IPR016039">
    <property type="entry name" value="Thiolase-like"/>
</dbReference>
<evidence type="ECO:0000256" key="3">
    <source>
        <dbReference type="ARBA" id="ARBA00022679"/>
    </source>
</evidence>
<feature type="region of interest" description="C-terminal hotdog fold" evidence="4">
    <location>
        <begin position="644"/>
        <end position="786"/>
    </location>
</feature>
<dbReference type="Proteomes" id="UP001178507">
    <property type="component" value="Unassembled WGS sequence"/>
</dbReference>
<dbReference type="Gene3D" id="1.10.1200.10">
    <property type="entry name" value="ACP-like"/>
    <property type="match status" value="1"/>
</dbReference>
<dbReference type="InterPro" id="IPR036291">
    <property type="entry name" value="NAD(P)-bd_dom_sf"/>
</dbReference>
<dbReference type="Gene3D" id="3.10.129.110">
    <property type="entry name" value="Polyketide synthase dehydratase"/>
    <property type="match status" value="1"/>
</dbReference>
<dbReference type="SUPFAM" id="SSF53901">
    <property type="entry name" value="Thiolase-like"/>
    <property type="match status" value="2"/>
</dbReference>
<keyword evidence="3" id="KW-0808">Transferase</keyword>
<sequence>MVPVRTPEVPQEVLPVAEHAIISWLLSECRTMGVDIPDAHSNLIQYGLKSAAATNLASAASKHFKVKILATHVYIHYTIANLGRFLAGKLEARSPVCFGKSPEVKEMLYLTPDRAPAAICSMGVISGRCRSWQTFWQHLFQGIDQVCRAPSPRLSLGLLSREAGFIDDIESFDFAFFADMLSWSEACHMDPQQRLLLELFGGEAPQPGDAAVCVGTMTLAVECNDLTSRAPSILSNRLSYVFDLIGPSYTCDTACASSLNALQGAARELGEGCSRAYAAGCSVISEPRSFKAAEAMHHLLSPKDRCKTFDASADGIARGEAVGLLCLQKTFDNVCGSLLAVSTGHNGRTAVLTTPSADAQRSVILRAQEKAGLSPSQIDLLEAHGTGTRIGDLMELQGLHVVFGQDRTAPLVLGALKTQIGHSEGAAGVMSVIKALLSSEKRCMPRNLHFEQLVEVDFDMSWAGIPSTCVELPKHGAHFGISSFGFGGALCHAIVAGAGERLSEVTQPVEPQHQRQQLYQQHLLLGQQLQSDPGQFHFLSGIDSDAHRFWDHIVDGVPVFPAEASLEMMFALARLLRLPLCLQKVRFIQLLALTEPRELHTAASFSGSDLHVTIRAMEKPLATGIVASPDPTQEASRKLPLQPPKEFTPAQIYSTWPSYGVSFRLIERLQLFETCSWAVLRPPADHASRTTPTGLLDAVLQVLAFSMLTAYEALQAHAVWVPTQVGSVNLLRVLSAQSYKAYAWWEDINSDMPDLLVGHVELLSEGTCVATLRNCHFRRRDPHVSSKPPADLQALTLKWKELKKPIPAEELSTLATLRLTYMPGRQSQLVFQGKQAAFAGMDGMGMEETQMLARVINALKDTPVVVRYIWPAPRAAAQAQSDADLIEESETICKQMLHVMQQLEKCDVNIHKLLVVTQGAIPVGNGPVNLAQSVLSGMCRGLQSEKLRWNVTHVDVDSGAEEWSHFGEPVIAARGGLALGLRLERVDQPDAAFRPRENDHFLITGGLGGLGQTVAAAFWQQGVRRLTLLTRSWKPGCDFESFPGAEILYSDVCDLTELPSSITGIIHAAGVLFDERLGQMSWQSFADVLHPKVHGAWHLHRLSKTLPDLSVFSLFSSSSTVLGVFACPGRPLTKCPTFFQLACGTIPPVIYQPNRSPNDLAWLTLTWSRPL</sequence>
<comment type="caution">
    <text evidence="7">The sequence shown here is derived from an EMBL/GenBank/DDBJ whole genome shotgun (WGS) entry which is preliminary data.</text>
</comment>
<feature type="domain" description="PKS/mFAS DH" evidence="6">
    <location>
        <begin position="522"/>
        <end position="786"/>
    </location>
</feature>
<protein>
    <recommendedName>
        <fullName evidence="9">Polyketide synthase</fullName>
    </recommendedName>
</protein>
<dbReference type="Pfam" id="PF02801">
    <property type="entry name" value="Ketoacyl-synt_C"/>
    <property type="match status" value="1"/>
</dbReference>
<dbReference type="InterPro" id="IPR050091">
    <property type="entry name" value="PKS_NRPS_Biosynth_Enz"/>
</dbReference>
<evidence type="ECO:0000256" key="1">
    <source>
        <dbReference type="ARBA" id="ARBA00022450"/>
    </source>
</evidence>
<feature type="region of interest" description="N-terminal hotdog fold" evidence="4">
    <location>
        <begin position="522"/>
        <end position="634"/>
    </location>
</feature>
<reference evidence="7" key="1">
    <citation type="submission" date="2023-08" db="EMBL/GenBank/DDBJ databases">
        <authorList>
            <person name="Chen Y."/>
            <person name="Shah S."/>
            <person name="Dougan E. K."/>
            <person name="Thang M."/>
            <person name="Chan C."/>
        </authorList>
    </citation>
    <scope>NUCLEOTIDE SEQUENCE</scope>
</reference>
<evidence type="ECO:0000313" key="7">
    <source>
        <dbReference type="EMBL" id="CAJ1408781.1"/>
    </source>
</evidence>
<dbReference type="SMART" id="SM00822">
    <property type="entry name" value="PKS_KR"/>
    <property type="match status" value="1"/>
</dbReference>
<dbReference type="SMART" id="SM00826">
    <property type="entry name" value="PKS_DH"/>
    <property type="match status" value="1"/>
</dbReference>
<dbReference type="Pfam" id="PF21089">
    <property type="entry name" value="PKS_DH_N"/>
    <property type="match status" value="1"/>
</dbReference>
<dbReference type="PANTHER" id="PTHR43775">
    <property type="entry name" value="FATTY ACID SYNTHASE"/>
    <property type="match status" value="1"/>
</dbReference>
<keyword evidence="1" id="KW-0596">Phosphopantetheine</keyword>
<dbReference type="SMART" id="SM00825">
    <property type="entry name" value="PKS_KS"/>
    <property type="match status" value="1"/>
</dbReference>
<evidence type="ECO:0000256" key="2">
    <source>
        <dbReference type="ARBA" id="ARBA00022553"/>
    </source>
</evidence>
<dbReference type="InterPro" id="IPR020807">
    <property type="entry name" value="PKS_DH"/>
</dbReference>
<accession>A0AA36JPE2</accession>
<dbReference type="AlphaFoldDB" id="A0AA36JPE2"/>
<dbReference type="Pfam" id="PF08659">
    <property type="entry name" value="KR"/>
    <property type="match status" value="2"/>
</dbReference>
<evidence type="ECO:0000259" key="5">
    <source>
        <dbReference type="PROSITE" id="PS52004"/>
    </source>
</evidence>
<dbReference type="SUPFAM" id="SSF51735">
    <property type="entry name" value="NAD(P)-binding Rossmann-fold domains"/>
    <property type="match status" value="2"/>
</dbReference>
<dbReference type="InterPro" id="IPR042104">
    <property type="entry name" value="PKS_dehydratase_sf"/>
</dbReference>
<feature type="active site" description="Proton acceptor; for dehydratase activity" evidence="4">
    <location>
        <position position="552"/>
    </location>
</feature>